<protein>
    <submittedName>
        <fullName evidence="1">Uncharacterized protein</fullName>
    </submittedName>
</protein>
<dbReference type="OrthoDB" id="10023262at2759"/>
<evidence type="ECO:0000313" key="1">
    <source>
        <dbReference type="EMBL" id="RIB29484.1"/>
    </source>
</evidence>
<reference evidence="1 2" key="1">
    <citation type="submission" date="2018-06" db="EMBL/GenBank/DDBJ databases">
        <title>Comparative genomics reveals the genomic features of Rhizophagus irregularis, R. cerebriforme, R. diaphanum and Gigaspora rosea, and their symbiotic lifestyle signature.</title>
        <authorList>
            <person name="Morin E."/>
            <person name="San Clemente H."/>
            <person name="Chen E.C.H."/>
            <person name="De La Providencia I."/>
            <person name="Hainaut M."/>
            <person name="Kuo A."/>
            <person name="Kohler A."/>
            <person name="Murat C."/>
            <person name="Tang N."/>
            <person name="Roy S."/>
            <person name="Loubradou J."/>
            <person name="Henrissat B."/>
            <person name="Grigoriev I.V."/>
            <person name="Corradi N."/>
            <person name="Roux C."/>
            <person name="Martin F.M."/>
        </authorList>
    </citation>
    <scope>NUCLEOTIDE SEQUENCE [LARGE SCALE GENOMIC DNA]</scope>
    <source>
        <strain evidence="1 2">DAOM 194757</strain>
    </source>
</reference>
<sequence length="166" mass="19416">MGDIIAPYLQRKMYNNLTEGIYKRNTLIKRTQSLRAKAQHLQDQKSKYISEIRSLASKKISDEEFREKIKSVVISNKRSYSSNTICLQRTFYKLVEHHCTPLTNLYFHRQQLQNIIKCNADVVSDIVVTHIQKCGLDITKCRLWVTDNTSYMSGDREGTMAFFNEK</sequence>
<evidence type="ECO:0000313" key="2">
    <source>
        <dbReference type="Proteomes" id="UP000266673"/>
    </source>
</evidence>
<name>A0A397W478_9GLOM</name>
<dbReference type="AlphaFoldDB" id="A0A397W478"/>
<comment type="caution">
    <text evidence="1">The sequence shown here is derived from an EMBL/GenBank/DDBJ whole genome shotgun (WGS) entry which is preliminary data.</text>
</comment>
<dbReference type="Proteomes" id="UP000266673">
    <property type="component" value="Unassembled WGS sequence"/>
</dbReference>
<organism evidence="1 2">
    <name type="scientific">Gigaspora rosea</name>
    <dbReference type="NCBI Taxonomy" id="44941"/>
    <lineage>
        <taxon>Eukaryota</taxon>
        <taxon>Fungi</taxon>
        <taxon>Fungi incertae sedis</taxon>
        <taxon>Mucoromycota</taxon>
        <taxon>Glomeromycotina</taxon>
        <taxon>Glomeromycetes</taxon>
        <taxon>Diversisporales</taxon>
        <taxon>Gigasporaceae</taxon>
        <taxon>Gigaspora</taxon>
    </lineage>
</organism>
<proteinExistence type="predicted"/>
<keyword evidence="2" id="KW-1185">Reference proteome</keyword>
<accession>A0A397W478</accession>
<gene>
    <name evidence="1" type="ORF">C2G38_2155280</name>
</gene>
<dbReference type="EMBL" id="QKWP01000037">
    <property type="protein sequence ID" value="RIB29484.1"/>
    <property type="molecule type" value="Genomic_DNA"/>
</dbReference>